<dbReference type="GO" id="GO:0050528">
    <property type="term" value="F:acyloxyacyl hydrolase activity"/>
    <property type="evidence" value="ECO:0007669"/>
    <property type="project" value="UniProtKB-EC"/>
</dbReference>
<keyword evidence="3" id="KW-0732">Signal</keyword>
<comment type="subcellular location">
    <subcellularLocation>
        <location evidence="1">Cell outer membrane</location>
        <topology evidence="1">Multi-pass membrane protein</topology>
    </subcellularLocation>
</comment>
<protein>
    <recommendedName>
        <fullName evidence="1">Lipid A deacylase</fullName>
        <ecNumber evidence="1">3.1.1.77</ecNumber>
    </recommendedName>
    <alternativeName>
        <fullName evidence="1">LPS 3-O-deacylase</fullName>
    </alternativeName>
    <alternativeName>
        <fullName evidence="1">Outer membrane enzyme</fullName>
    </alternativeName>
</protein>
<keyword evidence="1" id="KW-0378">Hydrolase</keyword>
<evidence type="ECO:0000313" key="5">
    <source>
        <dbReference type="Proteomes" id="UP000031843"/>
    </source>
</evidence>
<dbReference type="KEGG" id="cbw:RR42_m0316"/>
<comment type="similarity">
    <text evidence="1">Belongs to the PagL family.</text>
</comment>
<dbReference type="STRING" id="68895.RR42_m0316"/>
<dbReference type="Proteomes" id="UP000031843">
    <property type="component" value="Chromosome main"/>
</dbReference>
<dbReference type="Pfam" id="PF09411">
    <property type="entry name" value="PagL"/>
    <property type="match status" value="1"/>
</dbReference>
<accession>A0A0C4Y4A7</accession>
<keyword evidence="1" id="KW-0472">Membrane</keyword>
<evidence type="ECO:0000256" key="3">
    <source>
        <dbReference type="SAM" id="SignalP"/>
    </source>
</evidence>
<proteinExistence type="inferred from homology"/>
<comment type="catalytic activity">
    <reaction evidence="1">
        <text>a 3-(acyloxy)acyl derivative of bacterial toxin + H2O = a 3-hydroxyacyl derivative of bacterial toxin + a fatty acid + H(+)</text>
        <dbReference type="Rhea" id="RHEA:12032"/>
        <dbReference type="ChEBI" id="CHEBI:15377"/>
        <dbReference type="ChEBI" id="CHEBI:15378"/>
        <dbReference type="ChEBI" id="CHEBI:28868"/>
        <dbReference type="ChEBI" id="CHEBI:136853"/>
        <dbReference type="ChEBI" id="CHEBI:140675"/>
        <dbReference type="EC" id="3.1.1.77"/>
    </reaction>
</comment>
<name>A0A0C4Y4A7_9BURK</name>
<dbReference type="AlphaFoldDB" id="A0A0C4Y4A7"/>
<organism evidence="4 5">
    <name type="scientific">Cupriavidus basilensis</name>
    <dbReference type="NCBI Taxonomy" id="68895"/>
    <lineage>
        <taxon>Bacteria</taxon>
        <taxon>Pseudomonadati</taxon>
        <taxon>Pseudomonadota</taxon>
        <taxon>Betaproteobacteria</taxon>
        <taxon>Burkholderiales</taxon>
        <taxon>Burkholderiaceae</taxon>
        <taxon>Cupriavidus</taxon>
    </lineage>
</organism>
<dbReference type="EMBL" id="CP010536">
    <property type="protein sequence ID" value="AJG17730.1"/>
    <property type="molecule type" value="Genomic_DNA"/>
</dbReference>
<dbReference type="SUPFAM" id="SSF56925">
    <property type="entry name" value="OMPA-like"/>
    <property type="match status" value="1"/>
</dbReference>
<comment type="subunit">
    <text evidence="1">Homodimer.</text>
</comment>
<feature type="signal peptide" evidence="3">
    <location>
        <begin position="1"/>
        <end position="37"/>
    </location>
</feature>
<sequence length="194" mass="21189">MHMTIDKKNAGLARRIATRIKALGAMAALGACAAAHADPAVHVAFGRDPGHNLDKYEVGVNWDSGFAWGNPQGWLAKLQWEAELAEWNARSGTNHQNVTEFGFSPILRVEKRGGSLVPFLEASVGVRMMSHKATSDEHRSGSLFQFSDMIGVGMAFGPKTAYEAGFRYQHVSNAGIKQPNPGSGFYTGYVRYRF</sequence>
<dbReference type="PIRSF" id="PIRSF029681">
    <property type="entry name" value="PagL"/>
    <property type="match status" value="1"/>
</dbReference>
<evidence type="ECO:0000256" key="2">
    <source>
        <dbReference type="PIRSR" id="PIRSR029681-2"/>
    </source>
</evidence>
<dbReference type="EC" id="3.1.1.77" evidence="1"/>
<keyword evidence="5" id="KW-1185">Reference proteome</keyword>
<dbReference type="GO" id="GO:0009279">
    <property type="term" value="C:cell outer membrane"/>
    <property type="evidence" value="ECO:0007669"/>
    <property type="project" value="UniProtKB-SubCell"/>
</dbReference>
<comment type="function">
    <text evidence="1">Has lipid A 3-O-deacylase activity. Hydrolyzes the ester bond at the 3 position of lipid A, a bioactive component of lipopolysaccharide (LPS), thereby releasing the primary fatty acyl moiety.</text>
</comment>
<feature type="site" description="Critical for activity" evidence="2">
    <location>
        <position position="173"/>
    </location>
</feature>
<feature type="chain" id="PRO_5002181437" description="Lipid A deacylase" evidence="3">
    <location>
        <begin position="38"/>
        <end position="194"/>
    </location>
</feature>
<dbReference type="Gene3D" id="2.40.160.20">
    <property type="match status" value="1"/>
</dbReference>
<evidence type="ECO:0000256" key="1">
    <source>
        <dbReference type="PIRNR" id="PIRNR029681"/>
    </source>
</evidence>
<gene>
    <name evidence="4" type="ORF">RR42_m0316</name>
</gene>
<reference evidence="4 5" key="1">
    <citation type="journal article" date="2015" name="Genome Announc.">
        <title>Complete Genome Sequence of Cupriavidus basilensis 4G11, Isolated from the Oak Ridge Field Research Center Site.</title>
        <authorList>
            <person name="Ray J."/>
            <person name="Waters R.J."/>
            <person name="Skerker J.M."/>
            <person name="Kuehl J.V."/>
            <person name="Price M.N."/>
            <person name="Huang J."/>
            <person name="Chakraborty R."/>
            <person name="Arkin A.P."/>
            <person name="Deutschbauer A."/>
        </authorList>
    </citation>
    <scope>NUCLEOTIDE SEQUENCE [LARGE SCALE GENOMIC DNA]</scope>
    <source>
        <strain evidence="4">4G11</strain>
    </source>
</reference>
<dbReference type="InterPro" id="IPR011250">
    <property type="entry name" value="OMP/PagP_B-barrel"/>
</dbReference>
<dbReference type="PROSITE" id="PS51257">
    <property type="entry name" value="PROKAR_LIPOPROTEIN"/>
    <property type="match status" value="1"/>
</dbReference>
<evidence type="ECO:0000313" key="4">
    <source>
        <dbReference type="EMBL" id="AJG17730.1"/>
    </source>
</evidence>
<dbReference type="InterPro" id="IPR018550">
    <property type="entry name" value="Lipid-A_deacylase-rel"/>
</dbReference>
<keyword evidence="1" id="KW-0998">Cell outer membrane</keyword>